<keyword evidence="2" id="KW-1133">Transmembrane helix</keyword>
<evidence type="ECO:0000256" key="1">
    <source>
        <dbReference type="SAM" id="MobiDB-lite"/>
    </source>
</evidence>
<keyword evidence="2" id="KW-0472">Membrane</keyword>
<reference evidence="3 4" key="1">
    <citation type="journal article" date="2014" name="Genome Announc.">
        <title>Complete Genome Sequence of Sterol-Transforming Mycobacterium neoaurum Strain VKM Ac-1815D.</title>
        <authorList>
            <person name="Shtratnikova V.Y."/>
            <person name="Bragin E.Y."/>
            <person name="Dovbnya D.V."/>
            <person name="Pekov Y.A."/>
            <person name="Schelkunov M.I."/>
            <person name="Strizhov N."/>
            <person name="Ivashina T.V."/>
            <person name="Ashapkin V.V."/>
            <person name="Donova M.V."/>
        </authorList>
    </citation>
    <scope>NUCLEOTIDE SEQUENCE [LARGE SCALE GENOMIC DNA]</scope>
    <source>
        <strain evidence="3 4">VKM Ac-1815D</strain>
    </source>
</reference>
<gene>
    <name evidence="3" type="ORF">D174_07765</name>
</gene>
<feature type="transmembrane region" description="Helical" evidence="2">
    <location>
        <begin position="39"/>
        <end position="64"/>
    </location>
</feature>
<dbReference type="HOGENOM" id="CLU_126523_2_0_11"/>
<dbReference type="GeneID" id="43449390"/>
<evidence type="ECO:0000313" key="4">
    <source>
        <dbReference type="Proteomes" id="UP000018763"/>
    </source>
</evidence>
<accession>V5X906</accession>
<keyword evidence="4" id="KW-1185">Reference proteome</keyword>
<proteinExistence type="predicted"/>
<dbReference type="Proteomes" id="UP000018763">
    <property type="component" value="Chromosome"/>
</dbReference>
<dbReference type="AlphaFoldDB" id="V5X906"/>
<feature type="region of interest" description="Disordered" evidence="1">
    <location>
        <begin position="87"/>
        <end position="127"/>
    </location>
</feature>
<dbReference type="KEGG" id="mne:D174_07765"/>
<dbReference type="EMBL" id="CP006936">
    <property type="protein sequence ID" value="AHC24487.1"/>
    <property type="molecule type" value="Genomic_DNA"/>
</dbReference>
<protein>
    <recommendedName>
        <fullName evidence="5">Proline rich protein</fullName>
    </recommendedName>
</protein>
<name>V5X906_MYCNE</name>
<keyword evidence="2" id="KW-0812">Transmembrane</keyword>
<evidence type="ECO:0008006" key="5">
    <source>
        <dbReference type="Google" id="ProtNLM"/>
    </source>
</evidence>
<feature type="compositionally biased region" description="Gly residues" evidence="1">
    <location>
        <begin position="97"/>
        <end position="108"/>
    </location>
</feature>
<evidence type="ECO:0000256" key="2">
    <source>
        <dbReference type="SAM" id="Phobius"/>
    </source>
</evidence>
<organism evidence="3 4">
    <name type="scientific">Mycolicibacterium neoaurum VKM Ac-1815D</name>
    <dbReference type="NCBI Taxonomy" id="700508"/>
    <lineage>
        <taxon>Bacteria</taxon>
        <taxon>Bacillati</taxon>
        <taxon>Actinomycetota</taxon>
        <taxon>Actinomycetes</taxon>
        <taxon>Mycobacteriales</taxon>
        <taxon>Mycobacteriaceae</taxon>
        <taxon>Mycolicibacterium</taxon>
    </lineage>
</organism>
<evidence type="ECO:0000313" key="3">
    <source>
        <dbReference type="EMBL" id="AHC24487.1"/>
    </source>
</evidence>
<dbReference type="RefSeq" id="WP_019510143.1">
    <property type="nucleotide sequence ID" value="NC_023036.2"/>
</dbReference>
<sequence>MTDTPEPSNASTTAAPAVTATTNRLDHAERRPNRLYQSLAWVGIVTGVLFVVMVIFGAGFFAGAATGGYHGWTRGYHSAQMGQNGPSGGCPMMGPGMTMGPGPMMGPGGMPPQRQAPSMMPTLPQRP</sequence>
<feature type="region of interest" description="Disordered" evidence="1">
    <location>
        <begin position="1"/>
        <end position="23"/>
    </location>
</feature>
<feature type="compositionally biased region" description="Low complexity" evidence="1">
    <location>
        <begin position="7"/>
        <end position="23"/>
    </location>
</feature>